<gene>
    <name evidence="1" type="ORF">MetMK1DRAFT_00019800</name>
</gene>
<dbReference type="EMBL" id="JH597768">
    <property type="protein sequence ID" value="EHP69233.1"/>
    <property type="molecule type" value="Genomic_DNA"/>
</dbReference>
<dbReference type="eggNOG" id="arCOG08309">
    <property type="taxonomic scope" value="Archaea"/>
</dbReference>
<evidence type="ECO:0000313" key="1">
    <source>
        <dbReference type="EMBL" id="EHP69233.1"/>
    </source>
</evidence>
<proteinExistence type="predicted"/>
<keyword evidence="2" id="KW-1185">Reference proteome</keyword>
<protein>
    <submittedName>
        <fullName evidence="1">Uncharacterized protein</fullName>
    </submittedName>
</protein>
<sequence>MRSDITQSPLRSVFGPTILAASGVFYVGRSRDEAERELRRAKTIYPDFKVVLADLSIKEDKILAVDVDPDLGDLDEGYAVLVQA</sequence>
<dbReference type="HOGENOM" id="CLU_2662536_0_0_2"/>
<reference evidence="1 2" key="1">
    <citation type="submission" date="2012-01" db="EMBL/GenBank/DDBJ databases">
        <title>Improved High-Quality Draft sequence of Metallosphaera yellowstonensis MK1.</title>
        <authorList>
            <consortium name="US DOE Joint Genome Institute"/>
            <person name="Lucas S."/>
            <person name="Han J."/>
            <person name="Cheng J.-F."/>
            <person name="Goodwin L."/>
            <person name="Pitluck S."/>
            <person name="Peters L."/>
            <person name="Teshima H."/>
            <person name="Detter J.C."/>
            <person name="Han C."/>
            <person name="Tapia R."/>
            <person name="Land M."/>
            <person name="Hauser L."/>
            <person name="Kyrpides N."/>
            <person name="Kozubal M."/>
            <person name="Macur R.E."/>
            <person name="Jay Z."/>
            <person name="Inskeep W."/>
            <person name="Woyke T."/>
        </authorList>
    </citation>
    <scope>NUCLEOTIDE SEQUENCE [LARGE SCALE GENOMIC DNA]</scope>
    <source>
        <strain evidence="1 2">MK1</strain>
    </source>
</reference>
<dbReference type="Proteomes" id="UP000003980">
    <property type="component" value="Unassembled WGS sequence"/>
</dbReference>
<accession>H2C606</accession>
<dbReference type="AlphaFoldDB" id="H2C606"/>
<name>H2C606_9CREN</name>
<organism evidence="1 2">
    <name type="scientific">Metallosphaera yellowstonensis MK1</name>
    <dbReference type="NCBI Taxonomy" id="671065"/>
    <lineage>
        <taxon>Archaea</taxon>
        <taxon>Thermoproteota</taxon>
        <taxon>Thermoprotei</taxon>
        <taxon>Sulfolobales</taxon>
        <taxon>Sulfolobaceae</taxon>
        <taxon>Metallosphaera</taxon>
    </lineage>
</organism>
<evidence type="ECO:0000313" key="2">
    <source>
        <dbReference type="Proteomes" id="UP000003980"/>
    </source>
</evidence>